<feature type="transmembrane region" description="Helical" evidence="1">
    <location>
        <begin position="21"/>
        <end position="40"/>
    </location>
</feature>
<sequence>MNQLPTIVWALIARAKKVVKVAIHVAAAVVVAVVAAAMKSKQVPHRHARRATRISISHQSPMLLSTTSLLLNPSQMTTTWLPKIAPVGPNHAKAKVKTGGRAVVAVVAVVARRAKKVPKLPAVQHLHAVWIVTIPILIWTMNSLARHLPVQLPLHVVAPSATRDTIPKMMKSTNPWPPSWAKGAMRVKKATLTRKFPPGKIPWEC</sequence>
<dbReference type="KEGG" id="aagg:ETAA8_58620"/>
<evidence type="ECO:0000256" key="1">
    <source>
        <dbReference type="SAM" id="Phobius"/>
    </source>
</evidence>
<protein>
    <submittedName>
        <fullName evidence="2">Uncharacterized protein</fullName>
    </submittedName>
</protein>
<keyword evidence="3" id="KW-1185">Reference proteome</keyword>
<evidence type="ECO:0000313" key="3">
    <source>
        <dbReference type="Proteomes" id="UP000315017"/>
    </source>
</evidence>
<proteinExistence type="predicted"/>
<keyword evidence="1" id="KW-0812">Transmembrane</keyword>
<name>A0A517YKH0_9BACT</name>
<dbReference type="Proteomes" id="UP000315017">
    <property type="component" value="Chromosome"/>
</dbReference>
<keyword evidence="1" id="KW-1133">Transmembrane helix</keyword>
<dbReference type="AlphaFoldDB" id="A0A517YKH0"/>
<reference evidence="2 3" key="1">
    <citation type="submission" date="2019-02" db="EMBL/GenBank/DDBJ databases">
        <title>Deep-cultivation of Planctomycetes and their phenomic and genomic characterization uncovers novel biology.</title>
        <authorList>
            <person name="Wiegand S."/>
            <person name="Jogler M."/>
            <person name="Boedeker C."/>
            <person name="Pinto D."/>
            <person name="Vollmers J."/>
            <person name="Rivas-Marin E."/>
            <person name="Kohn T."/>
            <person name="Peeters S.H."/>
            <person name="Heuer A."/>
            <person name="Rast P."/>
            <person name="Oberbeckmann S."/>
            <person name="Bunk B."/>
            <person name="Jeske O."/>
            <person name="Meyerdierks A."/>
            <person name="Storesund J.E."/>
            <person name="Kallscheuer N."/>
            <person name="Luecker S."/>
            <person name="Lage O.M."/>
            <person name="Pohl T."/>
            <person name="Merkel B.J."/>
            <person name="Hornburger P."/>
            <person name="Mueller R.-W."/>
            <person name="Bruemmer F."/>
            <person name="Labrenz M."/>
            <person name="Spormann A.M."/>
            <person name="Op den Camp H."/>
            <person name="Overmann J."/>
            <person name="Amann R."/>
            <person name="Jetten M.S.M."/>
            <person name="Mascher T."/>
            <person name="Medema M.H."/>
            <person name="Devos D.P."/>
            <person name="Kaster A.-K."/>
            <person name="Ovreas L."/>
            <person name="Rohde M."/>
            <person name="Galperin M.Y."/>
            <person name="Jogler C."/>
        </authorList>
    </citation>
    <scope>NUCLEOTIDE SEQUENCE [LARGE SCALE GENOMIC DNA]</scope>
    <source>
        <strain evidence="2 3">ETA_A8</strain>
    </source>
</reference>
<organism evidence="2 3">
    <name type="scientific">Anatilimnocola aggregata</name>
    <dbReference type="NCBI Taxonomy" id="2528021"/>
    <lineage>
        <taxon>Bacteria</taxon>
        <taxon>Pseudomonadati</taxon>
        <taxon>Planctomycetota</taxon>
        <taxon>Planctomycetia</taxon>
        <taxon>Pirellulales</taxon>
        <taxon>Pirellulaceae</taxon>
        <taxon>Anatilimnocola</taxon>
    </lineage>
</organism>
<evidence type="ECO:0000313" key="2">
    <source>
        <dbReference type="EMBL" id="QDU30714.1"/>
    </source>
</evidence>
<gene>
    <name evidence="2" type="ORF">ETAA8_58620</name>
</gene>
<keyword evidence="1" id="KW-0472">Membrane</keyword>
<accession>A0A517YKH0</accession>
<dbReference type="EMBL" id="CP036274">
    <property type="protein sequence ID" value="QDU30714.1"/>
    <property type="molecule type" value="Genomic_DNA"/>
</dbReference>